<dbReference type="EMBL" id="JAFMOF010000001">
    <property type="protein sequence ID" value="MBO0652526.1"/>
    <property type="molecule type" value="Genomic_DNA"/>
</dbReference>
<dbReference type="Proteomes" id="UP000664781">
    <property type="component" value="Unassembled WGS sequence"/>
</dbReference>
<organism evidence="1 2">
    <name type="scientific">Streptomyces triculaminicus</name>
    <dbReference type="NCBI Taxonomy" id="2816232"/>
    <lineage>
        <taxon>Bacteria</taxon>
        <taxon>Bacillati</taxon>
        <taxon>Actinomycetota</taxon>
        <taxon>Actinomycetes</taxon>
        <taxon>Kitasatosporales</taxon>
        <taxon>Streptomycetaceae</taxon>
        <taxon>Streptomyces</taxon>
    </lineage>
</organism>
<sequence>MVCEACDGPYARWVVGRGTALCVPCERVGAGRRSREPVLVGEVLGATADALGLASRPDPVVPGPWGGGGAVCRACGGRAAWHRTAGGRWVLIQAGEWPVAAVPAGRRWRIAGDGTAVRLGAAAAPSDRCRVGHADVCPARPAPYDSPPLLALWNRNARRAAL</sequence>
<evidence type="ECO:0000313" key="1">
    <source>
        <dbReference type="EMBL" id="MBO0652526.1"/>
    </source>
</evidence>
<accession>A0A939JKX9</accession>
<name>A0A939JKX9_9ACTN</name>
<protein>
    <submittedName>
        <fullName evidence="1">Uncharacterized protein</fullName>
    </submittedName>
</protein>
<reference evidence="1" key="1">
    <citation type="submission" date="2021-03" db="EMBL/GenBank/DDBJ databases">
        <title>Streptomyces strains.</title>
        <authorList>
            <person name="Lund M.B."/>
            <person name="Toerring T."/>
        </authorList>
    </citation>
    <scope>NUCLEOTIDE SEQUENCE</scope>
    <source>
        <strain evidence="1">JCM 4242</strain>
    </source>
</reference>
<dbReference type="AlphaFoldDB" id="A0A939JKX9"/>
<proteinExistence type="predicted"/>
<dbReference type="RefSeq" id="WP_207246832.1">
    <property type="nucleotide sequence ID" value="NZ_JAFMOF010000001.1"/>
</dbReference>
<comment type="caution">
    <text evidence="1">The sequence shown here is derived from an EMBL/GenBank/DDBJ whole genome shotgun (WGS) entry which is preliminary data.</text>
</comment>
<gene>
    <name evidence="1" type="ORF">J1792_06920</name>
</gene>
<evidence type="ECO:0000313" key="2">
    <source>
        <dbReference type="Proteomes" id="UP000664781"/>
    </source>
</evidence>
<dbReference type="Pfam" id="PF19561">
    <property type="entry name" value="DUF6083"/>
    <property type="match status" value="1"/>
</dbReference>
<keyword evidence="2" id="KW-1185">Reference proteome</keyword>
<dbReference type="InterPro" id="IPR045729">
    <property type="entry name" value="DUF6083"/>
</dbReference>